<keyword evidence="1" id="KW-0812">Transmembrane</keyword>
<feature type="transmembrane region" description="Helical" evidence="1">
    <location>
        <begin position="36"/>
        <end position="54"/>
    </location>
</feature>
<evidence type="ECO:0000313" key="2">
    <source>
        <dbReference type="Proteomes" id="UP000887565"/>
    </source>
</evidence>
<organism evidence="2 3">
    <name type="scientific">Romanomermis culicivorax</name>
    <name type="common">Nematode worm</name>
    <dbReference type="NCBI Taxonomy" id="13658"/>
    <lineage>
        <taxon>Eukaryota</taxon>
        <taxon>Metazoa</taxon>
        <taxon>Ecdysozoa</taxon>
        <taxon>Nematoda</taxon>
        <taxon>Enoplea</taxon>
        <taxon>Dorylaimia</taxon>
        <taxon>Mermithida</taxon>
        <taxon>Mermithoidea</taxon>
        <taxon>Mermithidae</taxon>
        <taxon>Romanomermis</taxon>
    </lineage>
</organism>
<dbReference type="Proteomes" id="UP000887565">
    <property type="component" value="Unplaced"/>
</dbReference>
<protein>
    <submittedName>
        <fullName evidence="3">Uncharacterized protein</fullName>
    </submittedName>
</protein>
<keyword evidence="2" id="KW-1185">Reference proteome</keyword>
<keyword evidence="1" id="KW-0472">Membrane</keyword>
<dbReference type="WBParaSite" id="nRc.2.0.1.t10174-RA">
    <property type="protein sequence ID" value="nRc.2.0.1.t10174-RA"/>
    <property type="gene ID" value="nRc.2.0.1.g10174"/>
</dbReference>
<dbReference type="AlphaFoldDB" id="A0A915I7N8"/>
<name>A0A915I7N8_ROMCU</name>
<accession>A0A915I7N8</accession>
<keyword evidence="1" id="KW-1133">Transmembrane helix</keyword>
<proteinExistence type="predicted"/>
<evidence type="ECO:0000313" key="3">
    <source>
        <dbReference type="WBParaSite" id="nRc.2.0.1.t10174-RA"/>
    </source>
</evidence>
<evidence type="ECO:0000256" key="1">
    <source>
        <dbReference type="SAM" id="Phobius"/>
    </source>
</evidence>
<sequence>MIQFKARISSRMIACSMLFESVGSMTPNVPFSSPSWLMFALSYKFCVAICIYSGSRKSCGKIHMLSYTLSMKP</sequence>
<reference evidence="3" key="1">
    <citation type="submission" date="2022-11" db="UniProtKB">
        <authorList>
            <consortium name="WormBaseParasite"/>
        </authorList>
    </citation>
    <scope>IDENTIFICATION</scope>
</reference>